<evidence type="ECO:0000313" key="3">
    <source>
        <dbReference type="Proteomes" id="UP000077671"/>
    </source>
</evidence>
<feature type="compositionally biased region" description="Polar residues" evidence="1">
    <location>
        <begin position="125"/>
        <end position="138"/>
    </location>
</feature>
<reference evidence="2" key="2">
    <citation type="journal article" date="2019" name="IMA Fungus">
        <title>Genome sequencing and comparison of five Tilletia species to identify candidate genes for the detection of regulated species infecting wheat.</title>
        <authorList>
            <person name="Nguyen H.D.T."/>
            <person name="Sultana T."/>
            <person name="Kesanakurti P."/>
            <person name="Hambleton S."/>
        </authorList>
    </citation>
    <scope>NUCLEOTIDE SEQUENCE</scope>
    <source>
        <strain evidence="2">DAOMC 238032</strain>
    </source>
</reference>
<dbReference type="Proteomes" id="UP000077671">
    <property type="component" value="Unassembled WGS sequence"/>
</dbReference>
<feature type="compositionally biased region" description="Low complexity" evidence="1">
    <location>
        <begin position="230"/>
        <end position="250"/>
    </location>
</feature>
<gene>
    <name evidence="2" type="ORF">A4X03_0g8324</name>
</gene>
<evidence type="ECO:0000313" key="2">
    <source>
        <dbReference type="EMBL" id="KAE8240823.1"/>
    </source>
</evidence>
<feature type="compositionally biased region" description="Polar residues" evidence="1">
    <location>
        <begin position="199"/>
        <end position="211"/>
    </location>
</feature>
<protein>
    <submittedName>
        <fullName evidence="2">Uncharacterized protein</fullName>
    </submittedName>
</protein>
<feature type="region of interest" description="Disordered" evidence="1">
    <location>
        <begin position="125"/>
        <end position="275"/>
    </location>
</feature>
<organism evidence="2 3">
    <name type="scientific">Tilletia caries</name>
    <name type="common">wheat bunt fungus</name>
    <dbReference type="NCBI Taxonomy" id="13290"/>
    <lineage>
        <taxon>Eukaryota</taxon>
        <taxon>Fungi</taxon>
        <taxon>Dikarya</taxon>
        <taxon>Basidiomycota</taxon>
        <taxon>Ustilaginomycotina</taxon>
        <taxon>Exobasidiomycetes</taxon>
        <taxon>Tilletiales</taxon>
        <taxon>Tilletiaceae</taxon>
        <taxon>Tilletia</taxon>
    </lineage>
</organism>
<proteinExistence type="predicted"/>
<dbReference type="EMBL" id="LWDD02002438">
    <property type="protein sequence ID" value="KAE8240823.1"/>
    <property type="molecule type" value="Genomic_DNA"/>
</dbReference>
<feature type="region of interest" description="Disordered" evidence="1">
    <location>
        <begin position="56"/>
        <end position="77"/>
    </location>
</feature>
<comment type="caution">
    <text evidence="2">The sequence shown here is derived from an EMBL/GenBank/DDBJ whole genome shotgun (WGS) entry which is preliminary data.</text>
</comment>
<feature type="non-terminal residue" evidence="2">
    <location>
        <position position="1"/>
    </location>
</feature>
<sequence length="275" mass="30100">MAVSSGAQAELHAIDAIAVFEFTDQQIQDYCSTIDSLSPELSSEFIKALRDVGDRLNEPDLQPTAFDEPPPWSHPESQERFSKLRSSQDLQHYLDGTGRLPDTQERIQQLRDKKVLNEYFNLSQSDNSTQSQAPSSFLQPPPGNQAQQQQSPLTTRRSRSPQLPARMRGYDLDEAESSAKRKAPGPSTRSPSRRGASQGADQTDRVASSVHSSEEEDLPSAQGLRKRLRSTQSSSTAQPTPSTSTTAAQAKGKGRAKPGPPSSGPRSTLEERTLL</sequence>
<reference evidence="2" key="1">
    <citation type="submission" date="2016-04" db="EMBL/GenBank/DDBJ databases">
        <authorList>
            <person name="Nguyen H.D."/>
            <person name="Kesanakurti P."/>
            <person name="Cullis J."/>
            <person name="Levesque C.A."/>
            <person name="Hambleton S."/>
        </authorList>
    </citation>
    <scope>NUCLEOTIDE SEQUENCE</scope>
    <source>
        <strain evidence="2">DAOMC 238032</strain>
    </source>
</reference>
<name>A0A8T8SIL7_9BASI</name>
<dbReference type="AlphaFoldDB" id="A0A8T8SIL7"/>
<evidence type="ECO:0000256" key="1">
    <source>
        <dbReference type="SAM" id="MobiDB-lite"/>
    </source>
</evidence>
<accession>A0A8T8SIL7</accession>